<feature type="compositionally biased region" description="Basic and acidic residues" evidence="3">
    <location>
        <begin position="369"/>
        <end position="379"/>
    </location>
</feature>
<proteinExistence type="predicted"/>
<protein>
    <recommendedName>
        <fullName evidence="5">EGF-like domain-containing protein</fullName>
    </recommendedName>
</protein>
<dbReference type="FunCoup" id="C3ZUA2">
    <property type="interactions" value="318"/>
</dbReference>
<feature type="compositionally biased region" description="Polar residues" evidence="3">
    <location>
        <begin position="141"/>
        <end position="155"/>
    </location>
</feature>
<feature type="compositionally biased region" description="Basic and acidic residues" evidence="3">
    <location>
        <begin position="234"/>
        <end position="255"/>
    </location>
</feature>
<feature type="region of interest" description="Disordered" evidence="3">
    <location>
        <begin position="645"/>
        <end position="665"/>
    </location>
</feature>
<feature type="region of interest" description="Disordered" evidence="3">
    <location>
        <begin position="712"/>
        <end position="784"/>
    </location>
</feature>
<name>C3ZUA2_BRAFL</name>
<dbReference type="InterPro" id="IPR031447">
    <property type="entry name" value="MNR"/>
</dbReference>
<feature type="region of interest" description="Disordered" evidence="3">
    <location>
        <begin position="1288"/>
        <end position="1316"/>
    </location>
</feature>
<feature type="region of interest" description="Disordered" evidence="3">
    <location>
        <begin position="71"/>
        <end position="200"/>
    </location>
</feature>
<sequence>MTSIVSGKTQLEFQLPPGSSGVHRYHGNLKRFPGNLPPTGSHPGRDARPFALQKQNQLAFNVNMATAADSLTKRRDNAKRRRNDQVINMADVATTDSGVREDSEEDCNIDVAQERNTQRNRNQQQSRNRSSSSIQGRKPAKTSSARKPTSENLQVSPPRVKQRHRDMPSSPGLVLRLAEDSPGVLPGDSPVLPGDKPSRQVRKLQKELQRYIRELEGHLTQGQVPSPSKRKRRGSVEKISDTEDDPRSEVRRQEQLTRAGRMVYTLQHQIAEVEQDLSRPASEKTKQARKAHVLKKLGAAHRAAVKVLQVFIQQLPDQYSGGGGLPAVYQLSQVSAQLQVGSAEVMSAESLLQLLGRTQVQPKPSSEVTAHKRVPEGRMKVKTRRGQPVWKDRPARTGNPEREDILRAGIAALRRTSARKPGKVQRLTHPARRRGVLVSPKSKRTPRRPPHSPVGKHTLASWAKVKPPLPYMGKENRTPPPSPPPQHVRGSSLNPHKSPKVGSAVRRSLNYRDTFRNQEALERRREEITDPSRHPRTSQDARRSLDFKEEYRNPGGVEIRRDGLTYSPSRLSPNGRRNADLRNLYENPDMEKKGGEIPEDFLSHPRTSLGSLSSHQDMYGGYEETRGRQSRDVYGVVKETGGRDVNGGFKRAGERGGEHEGLYGGFQDAGMRREVEERYLDRRKQLGDNLPVLRNAVLDQVFENTSAELQRLEGQRSAHQEHIRTREAWSPTPPSQPAHWSEGRFHGNMPDSLSFRQEGIVDSTATQSGHPWTKETGVKDSTDAGQRTAVVGAPPTLLFTPAGQMLDLRSYRRSFDQHRRRTSHETAGAFNPWRLVDQLADELMEDVLDAVVMEMTDACEECVENVYSTELSVSSRCPNNCRRMNIRSGDLSCYCPDEMGNGSSCQWAGPRGMINISVCLDALPTGFEKETISIVIMYLRYSTLHEQSFPSNLSTTTIQIERSDISEIEPGAFRGLRSVTELGLDDNRITCLGSDAFFGLEKLTRLSLTKNAISAVSQHAFRGLPELGTLLLSSNHLTSVPVGALLAPVKLRKVYLHRNRITTVDSIIACLTEKYRMLSFEIQIHGNQLTCDGKLTWFICHLSHLGQIAYPDFLRCASPSRLKGTLLTDLQKDVCQNITDRSTGQEMHCNETFITGNKETTCTQTNRSSGECNETFVSSNMGPMCSETNPYLHNTTSSTMDYTEIPYARHESFSEKATELEYVILLGEEPGINVNNSISTLITAGALPLVFVFAIMATIVLCSCCCGSPCCTDDGRIDPYATVYSESTDLQSSDRNLNSSDRQPCGDRIPTSEDNDTIQPYAVAYGQQSRLYAATQNEDPCQERRLYTLTKDEDPGSQLQLCAVTYEDAAIKQQPCSVTHDEDPGPQLQPISLTHDEDPGPQLQPYSVTYEDPGTHIQPQSVTHKGSGPQLHPYSVTYEDPGPQLQPFTVTHDEDPGPQLQPYSVTHNEDPGPQLQPCPDSVAHKKRPRATATATITDPRRPRATVTANIIDP</sequence>
<dbReference type="GO" id="GO:0007099">
    <property type="term" value="P:centriole replication"/>
    <property type="evidence" value="ECO:0007669"/>
    <property type="project" value="InterPro"/>
</dbReference>
<feature type="region of interest" description="Disordered" evidence="3">
    <location>
        <begin position="215"/>
        <end position="256"/>
    </location>
</feature>
<dbReference type="eggNOG" id="KOG4237">
    <property type="taxonomic scope" value="Eukaryota"/>
</dbReference>
<feature type="region of interest" description="Disordered" evidence="3">
    <location>
        <begin position="1453"/>
        <end position="1501"/>
    </location>
</feature>
<dbReference type="Pfam" id="PF15718">
    <property type="entry name" value="MNR"/>
    <property type="match status" value="2"/>
</dbReference>
<feature type="region of interest" description="Disordered" evidence="3">
    <location>
        <begin position="362"/>
        <end position="592"/>
    </location>
</feature>
<feature type="compositionally biased region" description="Basic and acidic residues" evidence="3">
    <location>
        <begin position="712"/>
        <end position="727"/>
    </location>
</feature>
<dbReference type="InterPro" id="IPR032675">
    <property type="entry name" value="LRR_dom_sf"/>
</dbReference>
<evidence type="ECO:0008006" key="5">
    <source>
        <dbReference type="Google" id="ProtNLM"/>
    </source>
</evidence>
<dbReference type="EMBL" id="GG666681">
    <property type="protein sequence ID" value="EEN43988.1"/>
    <property type="molecule type" value="Genomic_DNA"/>
</dbReference>
<dbReference type="SMART" id="SM00369">
    <property type="entry name" value="LRR_TYP"/>
    <property type="match status" value="3"/>
</dbReference>
<feature type="compositionally biased region" description="Polar residues" evidence="3">
    <location>
        <begin position="1"/>
        <end position="12"/>
    </location>
</feature>
<feature type="compositionally biased region" description="Polar residues" evidence="3">
    <location>
        <begin position="1288"/>
        <end position="1302"/>
    </location>
</feature>
<evidence type="ECO:0000256" key="3">
    <source>
        <dbReference type="SAM" id="MobiDB-lite"/>
    </source>
</evidence>
<reference evidence="4" key="1">
    <citation type="journal article" date="2008" name="Nature">
        <title>The amphioxus genome and the evolution of the chordate karyotype.</title>
        <authorList>
            <consortium name="US DOE Joint Genome Institute (JGI-PGF)"/>
            <person name="Putnam N.H."/>
            <person name="Butts T."/>
            <person name="Ferrier D.E.K."/>
            <person name="Furlong R.F."/>
            <person name="Hellsten U."/>
            <person name="Kawashima T."/>
            <person name="Robinson-Rechavi M."/>
            <person name="Shoguchi E."/>
            <person name="Terry A."/>
            <person name="Yu J.-K."/>
            <person name="Benito-Gutierrez E.L."/>
            <person name="Dubchak I."/>
            <person name="Garcia-Fernandez J."/>
            <person name="Gibson-Brown J.J."/>
            <person name="Grigoriev I.V."/>
            <person name="Horton A.C."/>
            <person name="de Jong P.J."/>
            <person name="Jurka J."/>
            <person name="Kapitonov V.V."/>
            <person name="Kohara Y."/>
            <person name="Kuroki Y."/>
            <person name="Lindquist E."/>
            <person name="Lucas S."/>
            <person name="Osoegawa K."/>
            <person name="Pennacchio L.A."/>
            <person name="Salamov A.A."/>
            <person name="Satou Y."/>
            <person name="Sauka-Spengler T."/>
            <person name="Schmutz J."/>
            <person name="Shin-I T."/>
            <person name="Toyoda A."/>
            <person name="Bronner-Fraser M."/>
            <person name="Fujiyama A."/>
            <person name="Holland L.Z."/>
            <person name="Holland P.W.H."/>
            <person name="Satoh N."/>
            <person name="Rokhsar D.S."/>
        </authorList>
    </citation>
    <scope>NUCLEOTIDE SEQUENCE [LARGE SCALE GENOMIC DNA]</scope>
    <source>
        <strain evidence="4">S238N-H82</strain>
        <tissue evidence="4">Testes</tissue>
    </source>
</reference>
<organism>
    <name type="scientific">Branchiostoma floridae</name>
    <name type="common">Florida lancelet</name>
    <name type="synonym">Amphioxus</name>
    <dbReference type="NCBI Taxonomy" id="7739"/>
    <lineage>
        <taxon>Eukaryota</taxon>
        <taxon>Metazoa</taxon>
        <taxon>Chordata</taxon>
        <taxon>Cephalochordata</taxon>
        <taxon>Leptocardii</taxon>
        <taxon>Amphioxiformes</taxon>
        <taxon>Branchiostomatidae</taxon>
        <taxon>Branchiostoma</taxon>
    </lineage>
</organism>
<accession>C3ZUA2</accession>
<dbReference type="SUPFAM" id="SSF52058">
    <property type="entry name" value="L domain-like"/>
    <property type="match status" value="1"/>
</dbReference>
<feature type="compositionally biased region" description="Basic and acidic residues" evidence="3">
    <location>
        <begin position="772"/>
        <end position="782"/>
    </location>
</feature>
<dbReference type="Gene3D" id="3.80.10.10">
    <property type="entry name" value="Ribonuclease Inhibitor"/>
    <property type="match status" value="1"/>
</dbReference>
<keyword evidence="2" id="KW-0677">Repeat</keyword>
<feature type="compositionally biased region" description="Basic and acidic residues" evidence="3">
    <location>
        <begin position="513"/>
        <end position="563"/>
    </location>
</feature>
<feature type="compositionally biased region" description="Low complexity" evidence="3">
    <location>
        <begin position="119"/>
        <end position="133"/>
    </location>
</feature>
<feature type="region of interest" description="Disordered" evidence="3">
    <location>
        <begin position="1376"/>
        <end position="1403"/>
    </location>
</feature>
<keyword evidence="1" id="KW-0433">Leucine-rich repeat</keyword>
<feature type="region of interest" description="Disordered" evidence="3">
    <location>
        <begin position="1"/>
        <end position="21"/>
    </location>
</feature>
<dbReference type="Pfam" id="PF13855">
    <property type="entry name" value="LRR_8"/>
    <property type="match status" value="1"/>
</dbReference>
<gene>
    <name evidence="4" type="ORF">BRAFLDRAFT_87372</name>
</gene>
<dbReference type="InterPro" id="IPR003591">
    <property type="entry name" value="Leu-rich_rpt_typical-subtyp"/>
</dbReference>
<dbReference type="PANTHER" id="PTHR15732:SF4">
    <property type="entry name" value="PROTEIN MOONRAKER"/>
    <property type="match status" value="1"/>
</dbReference>
<dbReference type="InParanoid" id="C3ZUA2"/>
<dbReference type="PANTHER" id="PTHR15732">
    <property type="entry name" value="PROTEIN MOONRAKER"/>
    <property type="match status" value="1"/>
</dbReference>
<feature type="compositionally biased region" description="Basic residues" evidence="3">
    <location>
        <begin position="429"/>
        <end position="450"/>
    </location>
</feature>
<feature type="compositionally biased region" description="Basic and acidic residues" evidence="3">
    <location>
        <begin position="651"/>
        <end position="661"/>
    </location>
</feature>
<evidence type="ECO:0000256" key="1">
    <source>
        <dbReference type="ARBA" id="ARBA00022614"/>
    </source>
</evidence>
<evidence type="ECO:0000313" key="4">
    <source>
        <dbReference type="EMBL" id="EEN43988.1"/>
    </source>
</evidence>
<feature type="compositionally biased region" description="Basic and acidic residues" evidence="3">
    <location>
        <begin position="390"/>
        <end position="406"/>
    </location>
</feature>
<evidence type="ECO:0000256" key="2">
    <source>
        <dbReference type="ARBA" id="ARBA00022737"/>
    </source>
</evidence>
<dbReference type="InterPro" id="IPR001611">
    <property type="entry name" value="Leu-rich_rpt"/>
</dbReference>